<organism evidence="1 2">
    <name type="scientific">Stygiolobus azoricus</name>
    <dbReference type="NCBI Taxonomy" id="41675"/>
    <lineage>
        <taxon>Archaea</taxon>
        <taxon>Thermoproteota</taxon>
        <taxon>Thermoprotei</taxon>
        <taxon>Sulfolobales</taxon>
        <taxon>Sulfolobaceae</taxon>
        <taxon>Stygiolobus</taxon>
    </lineage>
</organism>
<sequence length="284" mass="32071">MLEYECLTVDNKLNCFTAVINDHTGILGQRDSGKEEIFKATFRVVKAKGRISLDGVNILELGEEDLRKILWTRISWMPYDVSQLFNPIYDVASHFVEIVVSHNLGSSEYALDLAKEKLKILGLNPEEILKSYVFQLSPLKLKKTAIALATFIEPDYVFIDDIEYGISEVDQIQIVNSLIDLMSVMPSKFLISDNDAAVLSRLTDKVIVIYNGEVVEEGYNVLSDPLHPYTIDVIRGYVIPDGKTSSGCVYSNSCLYSSLKCQTKKPELIRIGKRMVRCHLYPTM</sequence>
<keyword evidence="2" id="KW-1185">Reference proteome</keyword>
<keyword evidence="1" id="KW-0547">Nucleotide-binding</keyword>
<dbReference type="KEGG" id="sazo:D1868_05705"/>
<reference evidence="1 2" key="1">
    <citation type="submission" date="2019-10" db="EMBL/GenBank/DDBJ databases">
        <title>Genome Sequences from Six Type Strain Members of the Archaeal Family Sulfolobaceae: Acidianus ambivalens, Acidianus infernus, Metallosphaera prunae, Stygiolobus azoricus, Sulfolobus metallicus, and Sulfurisphaera ohwakuensis.</title>
        <authorList>
            <person name="Counts J.A."/>
            <person name="Kelly R.M."/>
        </authorList>
    </citation>
    <scope>NUCLEOTIDE SEQUENCE [LARGE SCALE GENOMIC DNA]</scope>
    <source>
        <strain evidence="1 2">FC6</strain>
    </source>
</reference>
<dbReference type="PANTHER" id="PTHR43067:SF3">
    <property type="entry name" value="MALTOSE ABC TRANSPORTER, ATP-BINDING PROTEIN"/>
    <property type="match status" value="1"/>
</dbReference>
<dbReference type="EMBL" id="CP045483">
    <property type="protein sequence ID" value="QGR19531.1"/>
    <property type="molecule type" value="Genomic_DNA"/>
</dbReference>
<dbReference type="Gene3D" id="3.40.50.300">
    <property type="entry name" value="P-loop containing nucleotide triphosphate hydrolases"/>
    <property type="match status" value="1"/>
</dbReference>
<accession>A0A650CNW3</accession>
<dbReference type="AlphaFoldDB" id="A0A650CNW3"/>
<evidence type="ECO:0000313" key="2">
    <source>
        <dbReference type="Proteomes" id="UP000423396"/>
    </source>
</evidence>
<dbReference type="PANTHER" id="PTHR43067">
    <property type="entry name" value="OLIGOPEPTIDE/DIPEPTIDE ABC TRANSPORTER, ATPASE SUBUNIT"/>
    <property type="match status" value="1"/>
</dbReference>
<keyword evidence="1" id="KW-0067">ATP-binding</keyword>
<dbReference type="OrthoDB" id="42574at2157"/>
<dbReference type="InterPro" id="IPR027417">
    <property type="entry name" value="P-loop_NTPase"/>
</dbReference>
<proteinExistence type="predicted"/>
<gene>
    <name evidence="1" type="ORF">D1868_05705</name>
</gene>
<protein>
    <submittedName>
        <fullName evidence="1">ABC transporter ATP-binding protein</fullName>
    </submittedName>
</protein>
<dbReference type="GO" id="GO:0005524">
    <property type="term" value="F:ATP binding"/>
    <property type="evidence" value="ECO:0007669"/>
    <property type="project" value="UniProtKB-KW"/>
</dbReference>
<dbReference type="SUPFAM" id="SSF52540">
    <property type="entry name" value="P-loop containing nucleoside triphosphate hydrolases"/>
    <property type="match status" value="1"/>
</dbReference>
<name>A0A650CNW3_9CREN</name>
<evidence type="ECO:0000313" key="1">
    <source>
        <dbReference type="EMBL" id="QGR19531.1"/>
    </source>
</evidence>
<dbReference type="Proteomes" id="UP000423396">
    <property type="component" value="Chromosome"/>
</dbReference>